<gene>
    <name evidence="1" type="ORF">TRIP_D390009</name>
</gene>
<protein>
    <recommendedName>
        <fullName evidence="2">DUF2971 domain-containing protein</fullName>
    </recommendedName>
</protein>
<organism evidence="1">
    <name type="scientific">uncultured Paludibacter sp</name>
    <dbReference type="NCBI Taxonomy" id="497635"/>
    <lineage>
        <taxon>Bacteria</taxon>
        <taxon>Pseudomonadati</taxon>
        <taxon>Bacteroidota</taxon>
        <taxon>Bacteroidia</taxon>
        <taxon>Bacteroidales</taxon>
        <taxon>Paludibacteraceae</taxon>
        <taxon>Paludibacter</taxon>
        <taxon>environmental samples</taxon>
    </lineage>
</organism>
<evidence type="ECO:0000313" key="1">
    <source>
        <dbReference type="EMBL" id="VBB46318.1"/>
    </source>
</evidence>
<sequence length="298" mass="36016">MLFERDIYLYHYTTFDAFKGIINNTNHHNRELTFWATNLYFMNDFAEGFYVDRVIKEYLKEVEDELRIPTELKISEMIEKGSFSLLKDQIRNDYLFHNFGPTYYTISFSEDSLSYPLWNMYADEGRGVALVFNKYNLLNINNNRIETGFCHYFRDSYKMLKRVYLESLHCFNDFIYDFMDRTDMKKYYVNRAIEIYYMLMSEFMFHKNEYYIFEKEFRIYIKSQNSPQIRICKDKPLINIPYIDFNLNIDFLEGLILGPNFNIDRYPVDSIKSILQKKSIKLIGGIQKSGLPYRNINL</sequence>
<dbReference type="InterPro" id="IPR021352">
    <property type="entry name" value="DUF2971"/>
</dbReference>
<accession>A0A653AE54</accession>
<evidence type="ECO:0008006" key="2">
    <source>
        <dbReference type="Google" id="ProtNLM"/>
    </source>
</evidence>
<proteinExistence type="predicted"/>
<name>A0A653AE54_9BACT</name>
<reference evidence="1" key="1">
    <citation type="submission" date="2018-07" db="EMBL/GenBank/DDBJ databases">
        <authorList>
            <consortium name="Genoscope - CEA"/>
            <person name="William W."/>
        </authorList>
    </citation>
    <scope>NUCLEOTIDE SEQUENCE</scope>
    <source>
        <strain evidence="1">IK1</strain>
    </source>
</reference>
<dbReference type="EMBL" id="UPXZ01000033">
    <property type="protein sequence ID" value="VBB46318.1"/>
    <property type="molecule type" value="Genomic_DNA"/>
</dbReference>
<dbReference type="Pfam" id="PF11185">
    <property type="entry name" value="DUF2971"/>
    <property type="match status" value="1"/>
</dbReference>
<dbReference type="AlphaFoldDB" id="A0A653AE54"/>